<accession>A0ABR1F213</accession>
<dbReference type="PROSITE" id="PS50174">
    <property type="entry name" value="G_PATCH"/>
    <property type="match status" value="1"/>
</dbReference>
<protein>
    <recommendedName>
        <fullName evidence="2">G-patch domain-containing protein</fullName>
    </recommendedName>
</protein>
<dbReference type="GeneID" id="90040046"/>
<dbReference type="InterPro" id="IPR011666">
    <property type="entry name" value="DUF1604"/>
</dbReference>
<evidence type="ECO:0000313" key="3">
    <source>
        <dbReference type="EMBL" id="KAK7203869.1"/>
    </source>
</evidence>
<name>A0ABR1F213_9ASCO</name>
<dbReference type="Pfam" id="PF07713">
    <property type="entry name" value="DUF1604"/>
    <property type="match status" value="1"/>
</dbReference>
<organism evidence="3 4">
    <name type="scientific">Myxozyma melibiosi</name>
    <dbReference type="NCBI Taxonomy" id="54550"/>
    <lineage>
        <taxon>Eukaryota</taxon>
        <taxon>Fungi</taxon>
        <taxon>Dikarya</taxon>
        <taxon>Ascomycota</taxon>
        <taxon>Saccharomycotina</taxon>
        <taxon>Lipomycetes</taxon>
        <taxon>Lipomycetales</taxon>
        <taxon>Lipomycetaceae</taxon>
        <taxon>Myxozyma</taxon>
    </lineage>
</organism>
<dbReference type="Pfam" id="PF26093">
    <property type="entry name" value="HTH_TGH"/>
    <property type="match status" value="1"/>
</dbReference>
<evidence type="ECO:0000259" key="2">
    <source>
        <dbReference type="PROSITE" id="PS50174"/>
    </source>
</evidence>
<proteinExistence type="predicted"/>
<dbReference type="Proteomes" id="UP001498771">
    <property type="component" value="Unassembled WGS sequence"/>
</dbReference>
<evidence type="ECO:0000313" key="4">
    <source>
        <dbReference type="Proteomes" id="UP001498771"/>
    </source>
</evidence>
<dbReference type="RefSeq" id="XP_064766902.1">
    <property type="nucleotide sequence ID" value="XM_064914534.1"/>
</dbReference>
<dbReference type="PANTHER" id="PTHR13384:SF19">
    <property type="entry name" value="G PATCH DOMAIN-CONTAINING PROTEIN 1"/>
    <property type="match status" value="1"/>
</dbReference>
<comment type="caution">
    <text evidence="3">The sequence shown here is derived from an EMBL/GenBank/DDBJ whole genome shotgun (WGS) entry which is preliminary data.</text>
</comment>
<feature type="domain" description="G-patch" evidence="2">
    <location>
        <begin position="132"/>
        <end position="191"/>
    </location>
</feature>
<feature type="region of interest" description="Disordered" evidence="1">
    <location>
        <begin position="362"/>
        <end position="396"/>
    </location>
</feature>
<sequence>MSRKRPLSTEQPADSIFLGTALSSSSEYAPVWKQDARDEQGRKRFHGAFTGGFSAGYFNTVGSKEGWQPSQYISKNGKGKKLTPEDFMDEEDLADIRQNETLVAASSLKSRADPATGAQDLFGIIALAKSNDESSGIALLRKLGWKPGYGIGPLTETVIEGRKVMMPPKLAAASLHLQTKQGKQGLGFAEDSPVSLLSSLEAESGESPAAGSKSSLPAASTITKKKSTGIGTGVLADYEDNEEDEDPYEIKPIKYDKSIGSKKSAKKVQAKKPSTAARNSSLVYTSSKILSKMPRHCSDGRPPLSGFVLSSAPPLSSWNSLMAKYGPPDIPSSFVSGILIMKDPNTIVTPKMIAEYRSQHVERQKLPSSLPPDAARDAEQRKSDRSQLSAADRSRLLGESANKGKSVFDFMTPEQREKLVKLTGNTNLPPAKSERDRLMAESAQKSSVPDDNALIHLIPLIGRDTALAALSRAAFLPYGDNPDKRQRYKTYLEANAEMVDVERILSPLAGRRRGVSDGEAGTMDREDWQKELREFKKSAELFKPLSGMLANRFTSSSSSSSNQMPVNSDDDVVILQGGSASAPSSAPVDERKQAAEMGMYGSLTRRVEFWSPSRLLCKRFGVPPPLSLLENVDDGGTTSIAMKATAPRATELVSDTVLKNIAADADLKVDLDAITTTATNIEPERNEALERPKAPSDLFAAIFGD</sequence>
<keyword evidence="4" id="KW-1185">Reference proteome</keyword>
<reference evidence="3 4" key="1">
    <citation type="submission" date="2024-03" db="EMBL/GenBank/DDBJ databases">
        <title>Genome-scale model development and genomic sequencing of the oleaginous clade Lipomyces.</title>
        <authorList>
            <consortium name="Lawrence Berkeley National Laboratory"/>
            <person name="Czajka J.J."/>
            <person name="Han Y."/>
            <person name="Kim J."/>
            <person name="Mondo S.J."/>
            <person name="Hofstad B.A."/>
            <person name="Robles A."/>
            <person name="Haridas S."/>
            <person name="Riley R."/>
            <person name="LaButti K."/>
            <person name="Pangilinan J."/>
            <person name="Andreopoulos W."/>
            <person name="Lipzen A."/>
            <person name="Yan J."/>
            <person name="Wang M."/>
            <person name="Ng V."/>
            <person name="Grigoriev I.V."/>
            <person name="Spatafora J.W."/>
            <person name="Magnuson J.K."/>
            <person name="Baker S.E."/>
            <person name="Pomraning K.R."/>
        </authorList>
    </citation>
    <scope>NUCLEOTIDE SEQUENCE [LARGE SCALE GENOMIC DNA]</scope>
    <source>
        <strain evidence="3 4">Phaff 52-87</strain>
    </source>
</reference>
<evidence type="ECO:0000256" key="1">
    <source>
        <dbReference type="SAM" id="MobiDB-lite"/>
    </source>
</evidence>
<gene>
    <name evidence="3" type="ORF">BZA70DRAFT_296713</name>
</gene>
<dbReference type="PANTHER" id="PTHR13384">
    <property type="entry name" value="G PATCH DOMAIN-CONTAINING PROTEIN 1"/>
    <property type="match status" value="1"/>
</dbReference>
<dbReference type="InterPro" id="IPR000467">
    <property type="entry name" value="G_patch_dom"/>
</dbReference>
<dbReference type="EMBL" id="JBBJBU010000010">
    <property type="protein sequence ID" value="KAK7203869.1"/>
    <property type="molecule type" value="Genomic_DNA"/>
</dbReference>
<feature type="compositionally biased region" description="Basic and acidic residues" evidence="1">
    <location>
        <begin position="374"/>
        <end position="385"/>
    </location>
</feature>